<dbReference type="KEGG" id="vg:26683645"/>
<organism evidence="2 3">
    <name type="scientific">Diadromus pulchellus ascovirus 4a</name>
    <dbReference type="NCBI Taxonomy" id="158683"/>
    <lineage>
        <taxon>Viruses</taxon>
        <taxon>Varidnaviria</taxon>
        <taxon>Bamfordvirae</taxon>
        <taxon>Nucleocytoviricota</taxon>
        <taxon>Megaviricetes</taxon>
        <taxon>Pimascovirales</taxon>
        <taxon>Pimascovirales incertae sedis</taxon>
        <taxon>Ascoviridae</taxon>
        <taxon>Toursvirus</taxon>
        <taxon>Toursvirus dptv1a</taxon>
    </lineage>
</organism>
<keyword evidence="3" id="KW-1185">Reference proteome</keyword>
<evidence type="ECO:0000313" key="2">
    <source>
        <dbReference type="EMBL" id="CCA61457.1"/>
    </source>
</evidence>
<dbReference type="Proteomes" id="UP000203898">
    <property type="component" value="Segment"/>
</dbReference>
<accession>F2NZ29</accession>
<evidence type="ECO:0000256" key="1">
    <source>
        <dbReference type="SAM" id="Phobius"/>
    </source>
</evidence>
<name>F2NZ29_9VIRU</name>
<proteinExistence type="predicted"/>
<protein>
    <submittedName>
        <fullName evidence="2">Complete DpAV4 genome</fullName>
    </submittedName>
</protein>
<dbReference type="EMBL" id="CU469068">
    <property type="protein sequence ID" value="CCA61457.1"/>
    <property type="molecule type" value="Genomic_DNA"/>
</dbReference>
<keyword evidence="1" id="KW-1133">Transmembrane helix</keyword>
<dbReference type="RefSeq" id="YP_009640088.1">
    <property type="nucleotide sequence ID" value="NC_011335.1"/>
</dbReference>
<dbReference type="GeneID" id="26683645"/>
<reference evidence="2 3" key="1">
    <citation type="journal article" date="2009" name="PLoS ONE">
        <title>Symbiotic virus at the evolutionary intersection of three types of large DNA viruses; iridoviruses, ascoviruses, and ichnoviruses.</title>
        <authorList>
            <person name="Bigot Y."/>
            <person name="Renault S."/>
            <person name="Nicolas J."/>
            <person name="Moundras C."/>
            <person name="Demattei M.V."/>
            <person name="Samain S."/>
            <person name="Bideshi D.K."/>
            <person name="Federici B.A."/>
        </authorList>
    </citation>
    <scope>NUCLEOTIDE SEQUENCE [LARGE SCALE GENOMIC DNA]</scope>
</reference>
<keyword evidence="1" id="KW-0472">Membrane</keyword>
<sequence>MGFLDSFVPDEVSRVLKLFTPRRLEQLDRMMTDENIENFRFMMESNFLFWGMIVMFCMLGMVMIFLSAILLKVFNNNIKYVRVEEPDSVNI</sequence>
<evidence type="ECO:0000313" key="3">
    <source>
        <dbReference type="Proteomes" id="UP000203898"/>
    </source>
</evidence>
<keyword evidence="1" id="KW-0812">Transmembrane</keyword>
<feature type="transmembrane region" description="Helical" evidence="1">
    <location>
        <begin position="47"/>
        <end position="71"/>
    </location>
</feature>